<keyword evidence="3" id="KW-1185">Reference proteome</keyword>
<reference evidence="2 3" key="1">
    <citation type="submission" date="2016-10" db="EMBL/GenBank/DDBJ databases">
        <authorList>
            <person name="de Groot N.N."/>
        </authorList>
    </citation>
    <scope>NUCLEOTIDE SEQUENCE [LARGE SCALE GENOMIC DNA]</scope>
    <source>
        <strain evidence="2 3">DSM 26130</strain>
    </source>
</reference>
<dbReference type="STRING" id="662367.SAMN05216167_103329"/>
<gene>
    <name evidence="2" type="ORF">SAMN05216167_103329</name>
</gene>
<keyword evidence="1" id="KW-0472">Membrane</keyword>
<evidence type="ECO:0000313" key="3">
    <source>
        <dbReference type="Proteomes" id="UP000198598"/>
    </source>
</evidence>
<dbReference type="RefSeq" id="WP_177236557.1">
    <property type="nucleotide sequence ID" value="NZ_FOLQ01000003.1"/>
</dbReference>
<organism evidence="2 3">
    <name type="scientific">Spirosoma endophyticum</name>
    <dbReference type="NCBI Taxonomy" id="662367"/>
    <lineage>
        <taxon>Bacteria</taxon>
        <taxon>Pseudomonadati</taxon>
        <taxon>Bacteroidota</taxon>
        <taxon>Cytophagia</taxon>
        <taxon>Cytophagales</taxon>
        <taxon>Cytophagaceae</taxon>
        <taxon>Spirosoma</taxon>
    </lineage>
</organism>
<dbReference type="EMBL" id="FOLQ01000003">
    <property type="protein sequence ID" value="SFD10508.1"/>
    <property type="molecule type" value="Genomic_DNA"/>
</dbReference>
<proteinExistence type="predicted"/>
<feature type="transmembrane region" description="Helical" evidence="1">
    <location>
        <begin position="198"/>
        <end position="219"/>
    </location>
</feature>
<protein>
    <recommendedName>
        <fullName evidence="4">DUF4129 domain-containing protein</fullName>
    </recommendedName>
</protein>
<dbReference type="AlphaFoldDB" id="A0A1I1PSD2"/>
<evidence type="ECO:0008006" key="4">
    <source>
        <dbReference type="Google" id="ProtNLM"/>
    </source>
</evidence>
<accession>A0A1I1PSD2</accession>
<keyword evidence="1" id="KW-0812">Transmembrane</keyword>
<dbReference type="Proteomes" id="UP000198598">
    <property type="component" value="Unassembled WGS sequence"/>
</dbReference>
<keyword evidence="1" id="KW-1133">Transmembrane helix</keyword>
<evidence type="ECO:0000313" key="2">
    <source>
        <dbReference type="EMBL" id="SFD10508.1"/>
    </source>
</evidence>
<name>A0A1I1PSD2_9BACT</name>
<sequence>MNVVCTYLFIGFWLLTGAGWAQPIRQPAQIQSALRQATLRQSPLRQSPLRQSPLWQWRLWGHFLTDSIEIGRPFQYALTYRHSPIIDVLFPDTARNFAPYKVQNVAVFATQTTGSGYNAVSRDSAVYTLVSFETDSIQLLRVPIRIINDADCTVQWTGIDTVFLHSKLPPIRSLITSSQSLTLDTETDLAPLQQQFNYSVLATGLLVISLIALLLYGLFGRAIRRLWRLYQLNRRHTRFLRDYNRLSQRLNSFTASETANQAVVLWKTYLEKLDLQPYTSLTTPEIAERMNNERIADALREADRMIYGGTFSPQSQLALQALSDIATQTYHDRRTKLQGLVDQNVANTQEPDSAEHSSYS</sequence>
<evidence type="ECO:0000256" key="1">
    <source>
        <dbReference type="SAM" id="Phobius"/>
    </source>
</evidence>